<dbReference type="CDD" id="cd00093">
    <property type="entry name" value="HTH_XRE"/>
    <property type="match status" value="1"/>
</dbReference>
<dbReference type="SUPFAM" id="SSF47413">
    <property type="entry name" value="lambda repressor-like DNA-binding domains"/>
    <property type="match status" value="1"/>
</dbReference>
<reference evidence="3" key="1">
    <citation type="journal article" date="2019" name="Int. J. Syst. Evol. Microbiol.">
        <title>The Global Catalogue of Microorganisms (GCM) 10K type strain sequencing project: providing services to taxonomists for standard genome sequencing and annotation.</title>
        <authorList>
            <consortium name="The Broad Institute Genomics Platform"/>
            <consortium name="The Broad Institute Genome Sequencing Center for Infectious Disease"/>
            <person name="Wu L."/>
            <person name="Ma J."/>
        </authorList>
    </citation>
    <scope>NUCLEOTIDE SEQUENCE [LARGE SCALE GENOMIC DNA]</scope>
    <source>
        <strain evidence="3">CCM 7526</strain>
    </source>
</reference>
<dbReference type="EMBL" id="JBHTMK010000005">
    <property type="protein sequence ID" value="MFD1364400.1"/>
    <property type="molecule type" value="Genomic_DNA"/>
</dbReference>
<dbReference type="Gene3D" id="1.10.260.40">
    <property type="entry name" value="lambda repressor-like DNA-binding domains"/>
    <property type="match status" value="1"/>
</dbReference>
<comment type="caution">
    <text evidence="2">The sequence shown here is derived from an EMBL/GenBank/DDBJ whole genome shotgun (WGS) entry which is preliminary data.</text>
</comment>
<proteinExistence type="predicted"/>
<organism evidence="2 3">
    <name type="scientific">Actinoplanes sichuanensis</name>
    <dbReference type="NCBI Taxonomy" id="512349"/>
    <lineage>
        <taxon>Bacteria</taxon>
        <taxon>Bacillati</taxon>
        <taxon>Actinomycetota</taxon>
        <taxon>Actinomycetes</taxon>
        <taxon>Micromonosporales</taxon>
        <taxon>Micromonosporaceae</taxon>
        <taxon>Actinoplanes</taxon>
    </lineage>
</organism>
<dbReference type="InterPro" id="IPR001387">
    <property type="entry name" value="Cro/C1-type_HTH"/>
</dbReference>
<dbReference type="Pfam" id="PF01381">
    <property type="entry name" value="HTH_3"/>
    <property type="match status" value="1"/>
</dbReference>
<dbReference type="InterPro" id="IPR010982">
    <property type="entry name" value="Lambda_DNA-bd_dom_sf"/>
</dbReference>
<name>A0ABW4A289_9ACTN</name>
<dbReference type="PROSITE" id="PS50943">
    <property type="entry name" value="HTH_CROC1"/>
    <property type="match status" value="1"/>
</dbReference>
<gene>
    <name evidence="2" type="ORF">ACFQ5G_03465</name>
</gene>
<sequence length="112" mass="11836">MTTTHVGTLIEQARMAADLSQRALADATGLSQSTLSRIISGDRVAKLPEIVSIAWATGRTVAQLTGTSTVAGRVQCAARATNGSGMQDMREALLRFLELDDYLDEQAIAASV</sequence>
<keyword evidence="3" id="KW-1185">Reference proteome</keyword>
<protein>
    <submittedName>
        <fullName evidence="2">Helix-turn-helix domain-containing protein</fullName>
    </submittedName>
</protein>
<evidence type="ECO:0000313" key="2">
    <source>
        <dbReference type="EMBL" id="MFD1364400.1"/>
    </source>
</evidence>
<dbReference type="Proteomes" id="UP001597183">
    <property type="component" value="Unassembled WGS sequence"/>
</dbReference>
<dbReference type="RefSeq" id="WP_378078358.1">
    <property type="nucleotide sequence ID" value="NZ_JBHTMK010000005.1"/>
</dbReference>
<dbReference type="SMART" id="SM00530">
    <property type="entry name" value="HTH_XRE"/>
    <property type="match status" value="1"/>
</dbReference>
<accession>A0ABW4A289</accession>
<feature type="domain" description="HTH cro/C1-type" evidence="1">
    <location>
        <begin position="10"/>
        <end position="64"/>
    </location>
</feature>
<evidence type="ECO:0000313" key="3">
    <source>
        <dbReference type="Proteomes" id="UP001597183"/>
    </source>
</evidence>
<evidence type="ECO:0000259" key="1">
    <source>
        <dbReference type="PROSITE" id="PS50943"/>
    </source>
</evidence>